<dbReference type="InterPro" id="IPR021724">
    <property type="entry name" value="DUF3297"/>
</dbReference>
<dbReference type="AlphaFoldDB" id="A0A2W2BD74"/>
<reference evidence="2" key="1">
    <citation type="submission" date="2018-06" db="EMBL/GenBank/DDBJ databases">
        <title>Aestuariibacter litoralis strain KCTC 52945T.</title>
        <authorList>
            <person name="Li X."/>
            <person name="Salam N."/>
            <person name="Li J.-L."/>
            <person name="Chen Y.-M."/>
            <person name="Yang Z.-W."/>
            <person name="Zhang L.-Y."/>
            <person name="Han M.-X."/>
            <person name="Xiao M."/>
            <person name="Li W.-J."/>
        </authorList>
    </citation>
    <scope>NUCLEOTIDE SEQUENCE [LARGE SCALE GENOMIC DNA]</scope>
    <source>
        <strain evidence="2">KCTC 52945</strain>
    </source>
</reference>
<proteinExistence type="predicted"/>
<keyword evidence="2" id="KW-1185">Reference proteome</keyword>
<gene>
    <name evidence="1" type="ORF">DK847_07165</name>
</gene>
<dbReference type="Pfam" id="PF11730">
    <property type="entry name" value="DUF3297"/>
    <property type="match status" value="1"/>
</dbReference>
<protein>
    <submittedName>
        <fullName evidence="1">DUF3297 domain-containing protein</fullName>
    </submittedName>
</protein>
<evidence type="ECO:0000313" key="2">
    <source>
        <dbReference type="Proteomes" id="UP000248795"/>
    </source>
</evidence>
<evidence type="ECO:0000313" key="1">
    <source>
        <dbReference type="EMBL" id="PZF78184.1"/>
    </source>
</evidence>
<sequence>MTATPPDRLSADPGSPFHDAAELERGIHVFLDGKEYFDVEEYCRSEGWVRLPAGKARTRTGRPVTITKRGEVTVRYEDP</sequence>
<dbReference type="EMBL" id="QKVK01000002">
    <property type="protein sequence ID" value="PZF78184.1"/>
    <property type="molecule type" value="Genomic_DNA"/>
</dbReference>
<dbReference type="RefSeq" id="WP_111197204.1">
    <property type="nucleotide sequence ID" value="NZ_QKVK01000002.1"/>
</dbReference>
<dbReference type="Proteomes" id="UP000248795">
    <property type="component" value="Unassembled WGS sequence"/>
</dbReference>
<name>A0A2W2BD74_9HYPH</name>
<organism evidence="1 2">
    <name type="scientific">Aestuariivirga litoralis</name>
    <dbReference type="NCBI Taxonomy" id="2650924"/>
    <lineage>
        <taxon>Bacteria</taxon>
        <taxon>Pseudomonadati</taxon>
        <taxon>Pseudomonadota</taxon>
        <taxon>Alphaproteobacteria</taxon>
        <taxon>Hyphomicrobiales</taxon>
        <taxon>Aestuariivirgaceae</taxon>
        <taxon>Aestuariivirga</taxon>
    </lineage>
</organism>
<accession>A0A2W2BD74</accession>
<comment type="caution">
    <text evidence="1">The sequence shown here is derived from an EMBL/GenBank/DDBJ whole genome shotgun (WGS) entry which is preliminary data.</text>
</comment>